<proteinExistence type="predicted"/>
<evidence type="ECO:0000313" key="2">
    <source>
        <dbReference type="EMBL" id="CAF4579721.1"/>
    </source>
</evidence>
<dbReference type="EMBL" id="CAJOBH010093964">
    <property type="protein sequence ID" value="CAF4579721.1"/>
    <property type="molecule type" value="Genomic_DNA"/>
</dbReference>
<protein>
    <submittedName>
        <fullName evidence="1">Uncharacterized protein</fullName>
    </submittedName>
</protein>
<name>A0A8S2X0R9_9BILA</name>
<evidence type="ECO:0000313" key="1">
    <source>
        <dbReference type="EMBL" id="CAF4470516.1"/>
    </source>
</evidence>
<feature type="non-terminal residue" evidence="1">
    <location>
        <position position="1"/>
    </location>
</feature>
<dbReference type="PANTHER" id="PTHR14465:SF0">
    <property type="entry name" value="IQ DOMAIN-CONTAINING PROTEIN H"/>
    <property type="match status" value="1"/>
</dbReference>
<dbReference type="Proteomes" id="UP000681967">
    <property type="component" value="Unassembled WGS sequence"/>
</dbReference>
<dbReference type="EMBL" id="CAJOBH010070695">
    <property type="protein sequence ID" value="CAF4470516.1"/>
    <property type="molecule type" value="Genomic_DNA"/>
</dbReference>
<dbReference type="InterPro" id="IPR038752">
    <property type="entry name" value="IQCH"/>
</dbReference>
<sequence>VTDLAQTVELEQKPTLEELLSTVINREDVEELIKKPGRRFFGSGGRERAAIAIQSFWRCFRDR</sequence>
<feature type="non-terminal residue" evidence="1">
    <location>
        <position position="63"/>
    </location>
</feature>
<dbReference type="PROSITE" id="PS50096">
    <property type="entry name" value="IQ"/>
    <property type="match status" value="1"/>
</dbReference>
<gene>
    <name evidence="1" type="ORF">BYL167_LOCUS34641</name>
    <name evidence="2" type="ORF">BYL167_LOCUS39252</name>
</gene>
<accession>A0A8S2X0R9</accession>
<reference evidence="1" key="1">
    <citation type="submission" date="2021-02" db="EMBL/GenBank/DDBJ databases">
        <authorList>
            <person name="Nowell W R."/>
        </authorList>
    </citation>
    <scope>NUCLEOTIDE SEQUENCE</scope>
</reference>
<comment type="caution">
    <text evidence="1">The sequence shown here is derived from an EMBL/GenBank/DDBJ whole genome shotgun (WGS) entry which is preliminary data.</text>
</comment>
<dbReference type="PANTHER" id="PTHR14465">
    <property type="entry name" value="IQ DOMAIN-CONTAINING PROTEIN H"/>
    <property type="match status" value="1"/>
</dbReference>
<dbReference type="AlphaFoldDB" id="A0A8S2X0R9"/>
<evidence type="ECO:0000313" key="3">
    <source>
        <dbReference type="Proteomes" id="UP000681967"/>
    </source>
</evidence>
<organism evidence="1 3">
    <name type="scientific">Rotaria magnacalcarata</name>
    <dbReference type="NCBI Taxonomy" id="392030"/>
    <lineage>
        <taxon>Eukaryota</taxon>
        <taxon>Metazoa</taxon>
        <taxon>Spiralia</taxon>
        <taxon>Gnathifera</taxon>
        <taxon>Rotifera</taxon>
        <taxon>Eurotatoria</taxon>
        <taxon>Bdelloidea</taxon>
        <taxon>Philodinida</taxon>
        <taxon>Philodinidae</taxon>
        <taxon>Rotaria</taxon>
    </lineage>
</organism>